<feature type="binding site" evidence="2">
    <location>
        <begin position="85"/>
        <end position="88"/>
    </location>
    <ligand>
        <name>substrate</name>
    </ligand>
</feature>
<dbReference type="EMBL" id="RKHK01000001">
    <property type="protein sequence ID" value="ROR73939.1"/>
    <property type="molecule type" value="Genomic_DNA"/>
</dbReference>
<dbReference type="GO" id="GO:0016791">
    <property type="term" value="F:phosphatase activity"/>
    <property type="evidence" value="ECO:0007669"/>
    <property type="project" value="TreeGrafter"/>
</dbReference>
<reference evidence="3 4" key="1">
    <citation type="submission" date="2018-11" db="EMBL/GenBank/DDBJ databases">
        <title>Sequencing the genomes of 1000 actinobacteria strains.</title>
        <authorList>
            <person name="Klenk H.-P."/>
        </authorList>
    </citation>
    <scope>NUCLEOTIDE SEQUENCE [LARGE SCALE GENOMIC DNA]</scope>
    <source>
        <strain evidence="3 4">DSM 11294</strain>
    </source>
</reference>
<evidence type="ECO:0000256" key="2">
    <source>
        <dbReference type="PIRSR" id="PIRSR613078-2"/>
    </source>
</evidence>
<feature type="binding site" evidence="2">
    <location>
        <position position="59"/>
    </location>
    <ligand>
        <name>substrate</name>
    </ligand>
</feature>
<dbReference type="CDD" id="cd07067">
    <property type="entry name" value="HP_PGM_like"/>
    <property type="match status" value="1"/>
</dbReference>
<gene>
    <name evidence="3" type="ORF">EDD31_2334</name>
</gene>
<dbReference type="Proteomes" id="UP000280668">
    <property type="component" value="Unassembled WGS sequence"/>
</dbReference>
<dbReference type="InterPro" id="IPR050275">
    <property type="entry name" value="PGM_Phosphatase"/>
</dbReference>
<dbReference type="NCBIfam" id="TIGR03848">
    <property type="entry name" value="MSMEG_4193"/>
    <property type="match status" value="1"/>
</dbReference>
<keyword evidence="4" id="KW-1185">Reference proteome</keyword>
<feature type="active site" description="Tele-phosphohistidine intermediate" evidence="1">
    <location>
        <position position="9"/>
    </location>
</feature>
<evidence type="ECO:0000313" key="3">
    <source>
        <dbReference type="EMBL" id="ROR73939.1"/>
    </source>
</evidence>
<feature type="active site" description="Proton donor/acceptor" evidence="1">
    <location>
        <position position="85"/>
    </location>
</feature>
<feature type="binding site" evidence="2">
    <location>
        <begin position="8"/>
        <end position="15"/>
    </location>
    <ligand>
        <name>substrate</name>
    </ligand>
</feature>
<dbReference type="Pfam" id="PF00300">
    <property type="entry name" value="His_Phos_1"/>
    <property type="match status" value="1"/>
</dbReference>
<organism evidence="3 4">
    <name type="scientific">Bogoriella caseilytica</name>
    <dbReference type="NCBI Taxonomy" id="56055"/>
    <lineage>
        <taxon>Bacteria</taxon>
        <taxon>Bacillati</taxon>
        <taxon>Actinomycetota</taxon>
        <taxon>Actinomycetes</taxon>
        <taxon>Micrococcales</taxon>
        <taxon>Bogoriellaceae</taxon>
        <taxon>Bogoriella</taxon>
    </lineage>
</organism>
<dbReference type="RefSeq" id="WP_123304295.1">
    <property type="nucleotide sequence ID" value="NZ_RKHK01000001.1"/>
</dbReference>
<comment type="caution">
    <text evidence="3">The sequence shown here is derived from an EMBL/GenBank/DDBJ whole genome shotgun (WGS) entry which is preliminary data.</text>
</comment>
<name>A0A3N2BFA0_9MICO</name>
<dbReference type="SUPFAM" id="SSF53254">
    <property type="entry name" value="Phosphoglycerate mutase-like"/>
    <property type="match status" value="1"/>
</dbReference>
<dbReference type="InterPro" id="IPR013078">
    <property type="entry name" value="His_Pase_superF_clade-1"/>
</dbReference>
<dbReference type="PANTHER" id="PTHR48100">
    <property type="entry name" value="BROAD-SPECIFICITY PHOSPHATASE YOR283W-RELATED"/>
    <property type="match status" value="1"/>
</dbReference>
<dbReference type="PANTHER" id="PTHR48100:SF2">
    <property type="entry name" value="CONSERVED PROTEIN"/>
    <property type="match status" value="1"/>
</dbReference>
<dbReference type="InterPro" id="IPR029033">
    <property type="entry name" value="His_PPase_superfam"/>
</dbReference>
<evidence type="ECO:0000256" key="1">
    <source>
        <dbReference type="PIRSR" id="PIRSR613078-1"/>
    </source>
</evidence>
<accession>A0A3N2BFA0</accession>
<protein>
    <submittedName>
        <fullName evidence="3">Putative phosphomutase (TIGR03848 family)</fullName>
    </submittedName>
</protein>
<proteinExistence type="predicted"/>
<evidence type="ECO:0000313" key="4">
    <source>
        <dbReference type="Proteomes" id="UP000280668"/>
    </source>
</evidence>
<dbReference type="AlphaFoldDB" id="A0A3N2BFA0"/>
<sequence length="224" mass="24048">MATLILIRHGRSTANTAGVLAGRSAGISLDDTGRRQAEEAGTRLQRLTLARLVSSPLLRCQQTAQAVAAYQREDLPRLEEDGLTEGDYGQWQGRSLKDLTAEPLWSQVQRQPSAVTFPGGESLRAMQARAVEAVRRHDAEVEATHGPKAVWALVSHGDIIASTLAEACGMHLDHYQRLQVFPGSVSIVRYTPERPAVLALNTAGGDLTWLEAPTPGTQPGGSAP</sequence>
<dbReference type="Gene3D" id="3.40.50.1240">
    <property type="entry name" value="Phosphoglycerate mutase-like"/>
    <property type="match status" value="1"/>
</dbReference>
<dbReference type="GO" id="GO:0005737">
    <property type="term" value="C:cytoplasm"/>
    <property type="evidence" value="ECO:0007669"/>
    <property type="project" value="TreeGrafter"/>
</dbReference>
<dbReference type="InterPro" id="IPR022492">
    <property type="entry name" value="Phosphomutase_MSMEG4193_put"/>
</dbReference>
<dbReference type="OrthoDB" id="4120859at2"/>
<dbReference type="SMART" id="SM00855">
    <property type="entry name" value="PGAM"/>
    <property type="match status" value="1"/>
</dbReference>